<dbReference type="KEGG" id="pcot:PCOAH_00026920"/>
<dbReference type="Proteomes" id="UP000092716">
    <property type="component" value="Chromosome 9"/>
</dbReference>
<feature type="transmembrane region" description="Helical" evidence="1">
    <location>
        <begin position="212"/>
        <end position="231"/>
    </location>
</feature>
<organism evidence="2 3">
    <name type="scientific">Plasmodium coatneyi</name>
    <dbReference type="NCBI Taxonomy" id="208452"/>
    <lineage>
        <taxon>Eukaryota</taxon>
        <taxon>Sar</taxon>
        <taxon>Alveolata</taxon>
        <taxon>Apicomplexa</taxon>
        <taxon>Aconoidasida</taxon>
        <taxon>Haemosporida</taxon>
        <taxon>Plasmodiidae</taxon>
        <taxon>Plasmodium</taxon>
    </lineage>
</organism>
<feature type="transmembrane region" description="Helical" evidence="1">
    <location>
        <begin position="20"/>
        <end position="43"/>
    </location>
</feature>
<keyword evidence="3" id="KW-1185">Reference proteome</keyword>
<gene>
    <name evidence="2" type="ORF">PCOAH_00026920</name>
</gene>
<evidence type="ECO:0000313" key="2">
    <source>
        <dbReference type="EMBL" id="ANQ08250.1"/>
    </source>
</evidence>
<dbReference type="RefSeq" id="XP_019914945.1">
    <property type="nucleotide sequence ID" value="XM_020059497.1"/>
</dbReference>
<proteinExistence type="predicted"/>
<evidence type="ECO:0000313" key="3">
    <source>
        <dbReference type="Proteomes" id="UP000092716"/>
    </source>
</evidence>
<feature type="transmembrane region" description="Helical" evidence="1">
    <location>
        <begin position="373"/>
        <end position="401"/>
    </location>
</feature>
<reference evidence="3" key="1">
    <citation type="submission" date="2016-06" db="EMBL/GenBank/DDBJ databases">
        <title>First high quality genome sequence of Plasmodium coatneyi using continuous long reads from single molecule, real-time sequencing.</title>
        <authorList>
            <person name="Chien J.-T."/>
            <person name="Pakala S.B."/>
            <person name="Geraldo J.A."/>
            <person name="Lapp S.A."/>
            <person name="Barnwell J.W."/>
            <person name="Kissinger J.C."/>
            <person name="Galinski M.R."/>
            <person name="Humphrey J.C."/>
        </authorList>
    </citation>
    <scope>NUCLEOTIDE SEQUENCE [LARGE SCALE GENOMIC DNA]</scope>
    <source>
        <strain evidence="3">Hackeri</strain>
    </source>
</reference>
<feature type="transmembrane region" description="Helical" evidence="1">
    <location>
        <begin position="80"/>
        <end position="98"/>
    </location>
</feature>
<sequence>MKGTYVAPTNTDVEAKKHEYALVSVRILSIIATVTYVLLFNFLTTNFLTLGEEEKTNYGIDDKEKNILKDDKIFMNYYKAFNIINIVCGCFLILLNLLKIFSSFRVKCFSIKLFSCKKYIRFISLHLDILFICIIFLQNLENRTFFCNIKNYMYWFEGYNNKGDLFFNAGSNLCHMHNYAFVFPSIFIFLSMIEFINLYLNTDKAFRKKFCLFYLKLFSAYLYLALFYIYLKTQSFFKRILSGYNIYDLNNFSDTVKIIIYSTQKHKNYYLRLLIVSTIISAVLFSLLSYYDLHGILRACKFSLLVSILTNACTLIFVVSQVLYSSYLLEGNLYFCSYEEYLQMMQIHHGQTTKNSVALSNTTETKWFCNLNYFLYVYLSNNFICLLTFIADLMLSAYMVFSNKYASKVV</sequence>
<dbReference type="AlphaFoldDB" id="A0A1B1DZV5"/>
<feature type="transmembrane region" description="Helical" evidence="1">
    <location>
        <begin position="179"/>
        <end position="200"/>
    </location>
</feature>
<dbReference type="EMBL" id="CP016247">
    <property type="protein sequence ID" value="ANQ08250.1"/>
    <property type="molecule type" value="Genomic_DNA"/>
</dbReference>
<accession>A0A1B1DZV5</accession>
<keyword evidence="1" id="KW-0812">Transmembrane</keyword>
<dbReference type="GeneID" id="30909420"/>
<dbReference type="OrthoDB" id="383050at2759"/>
<name>A0A1B1DZV5_9APIC</name>
<keyword evidence="1" id="KW-0472">Membrane</keyword>
<feature type="transmembrane region" description="Helical" evidence="1">
    <location>
        <begin position="302"/>
        <end position="324"/>
    </location>
</feature>
<evidence type="ECO:0000256" key="1">
    <source>
        <dbReference type="SAM" id="Phobius"/>
    </source>
</evidence>
<feature type="transmembrane region" description="Helical" evidence="1">
    <location>
        <begin position="269"/>
        <end position="290"/>
    </location>
</feature>
<dbReference type="VEuPathDB" id="PlasmoDB:PCOAH_00026920"/>
<keyword evidence="1" id="KW-1133">Transmembrane helix</keyword>
<protein>
    <submittedName>
        <fullName evidence="2">Uncharacterized protein</fullName>
    </submittedName>
</protein>
<feature type="transmembrane region" description="Helical" evidence="1">
    <location>
        <begin position="119"/>
        <end position="137"/>
    </location>
</feature>